<evidence type="ECO:0000313" key="2">
    <source>
        <dbReference type="Proteomes" id="UP001500957"/>
    </source>
</evidence>
<comment type="caution">
    <text evidence="1">The sequence shown here is derived from an EMBL/GenBank/DDBJ whole genome shotgun (WGS) entry which is preliminary data.</text>
</comment>
<protein>
    <submittedName>
        <fullName evidence="1">DUF3027 domain-containing protein</fullName>
    </submittedName>
</protein>
<dbReference type="Pfam" id="PF11228">
    <property type="entry name" value="DUF3027"/>
    <property type="match status" value="1"/>
</dbReference>
<name>A0ABN1GMA9_9ACTN</name>
<reference evidence="1 2" key="1">
    <citation type="journal article" date="2019" name="Int. J. Syst. Evol. Microbiol.">
        <title>The Global Catalogue of Microorganisms (GCM) 10K type strain sequencing project: providing services to taxonomists for standard genome sequencing and annotation.</title>
        <authorList>
            <consortium name="The Broad Institute Genomics Platform"/>
            <consortium name="The Broad Institute Genome Sequencing Center for Infectious Disease"/>
            <person name="Wu L."/>
            <person name="Ma J."/>
        </authorList>
    </citation>
    <scope>NUCLEOTIDE SEQUENCE [LARGE SCALE GENOMIC DNA]</scope>
    <source>
        <strain evidence="1 2">JCM 10671</strain>
    </source>
</reference>
<dbReference type="Proteomes" id="UP001500957">
    <property type="component" value="Unassembled WGS sequence"/>
</dbReference>
<sequence length="297" mass="30744">MTATTRSRRSAGPDPACVEAVELARAAAAEAAPGEIGDHLGFDSEDERLVTHRFATTNPGYVGWHWAVTVVRASRAKDVTVSEVVLLPGETAVLAPPWVPWAERFQPADLGPGDILPPPENDDRLVPGYTGETDAPYDPADGGAYADTVAAVADELGLGRARVLSPVGRADTVDRWYSGDRGPEAPLAAAAPAQCTTCGFLLPLAGSMARVFGVCANEQAPDDGRVVSYDHGCGAHSEIVAAPAALGERLPPVLDHVDYDLVERGGPEDAAAEPTVGDGVGAGDGVVVEVVTEPDPE</sequence>
<dbReference type="InterPro" id="IPR021391">
    <property type="entry name" value="DUF3027"/>
</dbReference>
<gene>
    <name evidence="1" type="ORF">GCM10009547_15410</name>
</gene>
<organism evidence="1 2">
    <name type="scientific">Sporichthya brevicatena</name>
    <dbReference type="NCBI Taxonomy" id="171442"/>
    <lineage>
        <taxon>Bacteria</taxon>
        <taxon>Bacillati</taxon>
        <taxon>Actinomycetota</taxon>
        <taxon>Actinomycetes</taxon>
        <taxon>Sporichthyales</taxon>
        <taxon>Sporichthyaceae</taxon>
        <taxon>Sporichthya</taxon>
    </lineage>
</organism>
<keyword evidence="2" id="KW-1185">Reference proteome</keyword>
<accession>A0ABN1GMA9</accession>
<evidence type="ECO:0000313" key="1">
    <source>
        <dbReference type="EMBL" id="GAA0614482.1"/>
    </source>
</evidence>
<dbReference type="EMBL" id="BAAAHE010000011">
    <property type="protein sequence ID" value="GAA0614482.1"/>
    <property type="molecule type" value="Genomic_DNA"/>
</dbReference>
<proteinExistence type="predicted"/>